<dbReference type="EMBL" id="AP027925">
    <property type="protein sequence ID" value="BED92321.1"/>
    <property type="molecule type" value="Genomic_DNA"/>
</dbReference>
<dbReference type="InterPro" id="IPR007627">
    <property type="entry name" value="RNA_pol_sigma70_r2"/>
</dbReference>
<protein>
    <submittedName>
        <fullName evidence="6">Sigma-70 family RNA polymerase sigma factor</fullName>
    </submittedName>
</protein>
<sequence>MTNKKVVEENLNLVHLCAKRFRSSGFEYDDIFQCGCMGLVKAVNSFDKSKNFKLSSYAVPYILGEIKQLFRNSNYLKVSRDVKSLSFKMKKESERFFSINDRTPTIKELSEFLNVTAEQVIESLEFSKNSNIISKESISLNISVNFEEEKIISKILISNLFKNLAKQDKILIYLRFSKNLTQSKIAKIMKKPQTWVSRREKSLVSELKKNP</sequence>
<dbReference type="Proteomes" id="UP001335720">
    <property type="component" value="Chromosome"/>
</dbReference>
<dbReference type="InterPro" id="IPR013325">
    <property type="entry name" value="RNA_pol_sigma_r2"/>
</dbReference>
<evidence type="ECO:0000256" key="1">
    <source>
        <dbReference type="ARBA" id="ARBA00023015"/>
    </source>
</evidence>
<keyword evidence="2" id="KW-0731">Sigma factor</keyword>
<evidence type="ECO:0000256" key="4">
    <source>
        <dbReference type="ARBA" id="ARBA00023163"/>
    </source>
</evidence>
<dbReference type="AlphaFoldDB" id="A0AA48KVV1"/>
<dbReference type="Pfam" id="PF04542">
    <property type="entry name" value="Sigma70_r2"/>
    <property type="match status" value="1"/>
</dbReference>
<dbReference type="GO" id="GO:0016987">
    <property type="term" value="F:sigma factor activity"/>
    <property type="evidence" value="ECO:0007669"/>
    <property type="project" value="UniProtKB-KW"/>
</dbReference>
<dbReference type="Gene3D" id="1.20.120.1810">
    <property type="match status" value="1"/>
</dbReference>
<gene>
    <name evidence="6" type="ORF">RsTaC01_0002</name>
</gene>
<evidence type="ECO:0000313" key="6">
    <source>
        <dbReference type="EMBL" id="BED92321.1"/>
    </source>
</evidence>
<dbReference type="InterPro" id="IPR000943">
    <property type="entry name" value="RNA_pol_sigma70"/>
</dbReference>
<dbReference type="KEGG" id="ptrh:RsTaC01_0002"/>
<dbReference type="PROSITE" id="PS00715">
    <property type="entry name" value="SIGMA70_1"/>
    <property type="match status" value="1"/>
</dbReference>
<dbReference type="Pfam" id="PF04545">
    <property type="entry name" value="Sigma70_r4"/>
    <property type="match status" value="1"/>
</dbReference>
<dbReference type="SUPFAM" id="SSF88659">
    <property type="entry name" value="Sigma3 and sigma4 domains of RNA polymerase sigma factors"/>
    <property type="match status" value="2"/>
</dbReference>
<dbReference type="InterPro" id="IPR013324">
    <property type="entry name" value="RNA_pol_sigma_r3/r4-like"/>
</dbReference>
<name>A0AA48KVV1_9FIRM</name>
<evidence type="ECO:0000259" key="5">
    <source>
        <dbReference type="PROSITE" id="PS00715"/>
    </source>
</evidence>
<accession>A0AA48KVV1</accession>
<dbReference type="SUPFAM" id="SSF88946">
    <property type="entry name" value="Sigma2 domain of RNA polymerase sigma factors"/>
    <property type="match status" value="1"/>
</dbReference>
<keyword evidence="3" id="KW-0238">DNA-binding</keyword>
<dbReference type="InterPro" id="IPR014284">
    <property type="entry name" value="RNA_pol_sigma-70_dom"/>
</dbReference>
<dbReference type="PANTHER" id="PTHR30385:SF4">
    <property type="entry name" value="RNA POLYMERASE SIGMA-E FACTOR"/>
    <property type="match status" value="1"/>
</dbReference>
<evidence type="ECO:0000256" key="2">
    <source>
        <dbReference type="ARBA" id="ARBA00023082"/>
    </source>
</evidence>
<proteinExistence type="predicted"/>
<organism evidence="6">
    <name type="scientific">Candidatus Paraimprobicoccus trichonymphae</name>
    <dbReference type="NCBI Taxonomy" id="3033793"/>
    <lineage>
        <taxon>Bacteria</taxon>
        <taxon>Bacillati</taxon>
        <taxon>Bacillota</taxon>
        <taxon>Clostridia</taxon>
        <taxon>Candidatus Paraimprobicoccus</taxon>
    </lineage>
</organism>
<feature type="domain" description="RNA polymerase sigma-70" evidence="5">
    <location>
        <begin position="30"/>
        <end position="43"/>
    </location>
</feature>
<keyword evidence="1" id="KW-0805">Transcription regulation</keyword>
<dbReference type="Gene3D" id="1.20.140.160">
    <property type="match status" value="1"/>
</dbReference>
<evidence type="ECO:0000256" key="3">
    <source>
        <dbReference type="ARBA" id="ARBA00023125"/>
    </source>
</evidence>
<dbReference type="GO" id="GO:0003677">
    <property type="term" value="F:DNA binding"/>
    <property type="evidence" value="ECO:0007669"/>
    <property type="project" value="UniProtKB-KW"/>
</dbReference>
<dbReference type="NCBIfam" id="TIGR02937">
    <property type="entry name" value="sigma70-ECF"/>
    <property type="match status" value="1"/>
</dbReference>
<dbReference type="GO" id="GO:0006352">
    <property type="term" value="P:DNA-templated transcription initiation"/>
    <property type="evidence" value="ECO:0007669"/>
    <property type="project" value="InterPro"/>
</dbReference>
<dbReference type="PANTHER" id="PTHR30385">
    <property type="entry name" value="SIGMA FACTOR F FLAGELLAR"/>
    <property type="match status" value="1"/>
</dbReference>
<dbReference type="InterPro" id="IPR007630">
    <property type="entry name" value="RNA_pol_sigma70_r4"/>
</dbReference>
<keyword evidence="4" id="KW-0804">Transcription</keyword>
<reference evidence="6" key="1">
    <citation type="journal article" date="2023" name="ISME J.">
        <title>Emergence of putative energy parasites within Clostridia revealed by genome analysis of a novel endosymbiotic clade.</title>
        <authorList>
            <person name="Takahashi K."/>
            <person name="Kuwahara H."/>
            <person name="Horikawa Y."/>
            <person name="Izawa K."/>
            <person name="Kato D."/>
            <person name="Inagaki T."/>
            <person name="Yuki M."/>
            <person name="Ohkuma M."/>
            <person name="Hongoh Y."/>
        </authorList>
    </citation>
    <scope>NUCLEOTIDE SEQUENCE</scope>
    <source>
        <strain evidence="6">RsTa-C01</strain>
    </source>
</reference>